<evidence type="ECO:0000256" key="1">
    <source>
        <dbReference type="ARBA" id="ARBA00022692"/>
    </source>
</evidence>
<dbReference type="Pfam" id="PF07690">
    <property type="entry name" value="MFS_1"/>
    <property type="match status" value="1"/>
</dbReference>
<gene>
    <name evidence="6" type="ORF">FHW18_003856</name>
</gene>
<evidence type="ECO:0000256" key="4">
    <source>
        <dbReference type="SAM" id="Phobius"/>
    </source>
</evidence>
<feature type="transmembrane region" description="Helical" evidence="4">
    <location>
        <begin position="175"/>
        <end position="194"/>
    </location>
</feature>
<feature type="transmembrane region" description="Helical" evidence="4">
    <location>
        <begin position="378"/>
        <end position="399"/>
    </location>
</feature>
<name>A0A7Y9LPK9_9BURK</name>
<keyword evidence="7" id="KW-1185">Reference proteome</keyword>
<dbReference type="GO" id="GO:0005886">
    <property type="term" value="C:plasma membrane"/>
    <property type="evidence" value="ECO:0007669"/>
    <property type="project" value="TreeGrafter"/>
</dbReference>
<feature type="transmembrane region" description="Helical" evidence="4">
    <location>
        <begin position="317"/>
        <end position="334"/>
    </location>
</feature>
<keyword evidence="1 4" id="KW-0812">Transmembrane</keyword>
<dbReference type="SUPFAM" id="SSF103473">
    <property type="entry name" value="MFS general substrate transporter"/>
    <property type="match status" value="1"/>
</dbReference>
<evidence type="ECO:0000256" key="3">
    <source>
        <dbReference type="ARBA" id="ARBA00023136"/>
    </source>
</evidence>
<feature type="transmembrane region" description="Helical" evidence="4">
    <location>
        <begin position="21"/>
        <end position="44"/>
    </location>
</feature>
<organism evidence="6 7">
    <name type="scientific">Pigmentiphaga litoralis</name>
    <dbReference type="NCBI Taxonomy" id="516702"/>
    <lineage>
        <taxon>Bacteria</taxon>
        <taxon>Pseudomonadati</taxon>
        <taxon>Pseudomonadota</taxon>
        <taxon>Betaproteobacteria</taxon>
        <taxon>Burkholderiales</taxon>
        <taxon>Alcaligenaceae</taxon>
        <taxon>Pigmentiphaga</taxon>
    </lineage>
</organism>
<dbReference type="InterPro" id="IPR011701">
    <property type="entry name" value="MFS"/>
</dbReference>
<feature type="transmembrane region" description="Helical" evidence="4">
    <location>
        <begin position="87"/>
        <end position="105"/>
    </location>
</feature>
<dbReference type="Gene3D" id="1.20.1250.20">
    <property type="entry name" value="MFS general substrate transporter like domains"/>
    <property type="match status" value="1"/>
</dbReference>
<dbReference type="EMBL" id="JACBYR010000001">
    <property type="protein sequence ID" value="NYE84585.1"/>
    <property type="molecule type" value="Genomic_DNA"/>
</dbReference>
<dbReference type="PROSITE" id="PS50850">
    <property type="entry name" value="MFS"/>
    <property type="match status" value="1"/>
</dbReference>
<evidence type="ECO:0000313" key="6">
    <source>
        <dbReference type="EMBL" id="NYE84585.1"/>
    </source>
</evidence>
<sequence length="433" mass="44221">MQQVLRAPGHRYARRHFDWKVITLVGIAHASSHFFQLVIPSLYVPLSLEFGLSFAELGAVVAVFYALSGLGQAASGFAVDRFGAKPMLWFGLGNFVLAGCVLGAAQGYLWLLASAAIAGLGNAVFHPVDFSILNRRVSAPRLGHAFSAHGITGNLGWAATPVFIATLTYFFNWRVAAFGAALLLAAVLAMTVIGRRLLTVDVVRPVVTNDSAIAAAAGAPADASPNASAAAEPRPAGGGSLKALISSPVLWGAFFFFLCTSAALSAVQNYTVPLLGSLYGIATVAASTALSGYMVGGAIGMIAGGFLVSAGPHSEKIVAASFVAAGGVLALIAMQVVPSAYAVPLVVLAGACAGVAGPSRDMLVRKVAPKGATGSVYGLVYSGMDTGSALAPLAFGALFDAGLRQAPYFGALLAFIVAAVLAAWIARHARTRA</sequence>
<proteinExistence type="predicted"/>
<evidence type="ECO:0000313" key="7">
    <source>
        <dbReference type="Proteomes" id="UP000542125"/>
    </source>
</evidence>
<feature type="transmembrane region" description="Helical" evidence="4">
    <location>
        <begin position="145"/>
        <end position="169"/>
    </location>
</feature>
<dbReference type="RefSeq" id="WP_179588258.1">
    <property type="nucleotide sequence ID" value="NZ_JACBYR010000001.1"/>
</dbReference>
<keyword evidence="2 4" id="KW-1133">Transmembrane helix</keyword>
<feature type="transmembrane region" description="Helical" evidence="4">
    <location>
        <begin position="340"/>
        <end position="357"/>
    </location>
</feature>
<keyword evidence="3 4" id="KW-0472">Membrane</keyword>
<protein>
    <submittedName>
        <fullName evidence="6">MFS family permease</fullName>
    </submittedName>
</protein>
<reference evidence="6 7" key="1">
    <citation type="submission" date="2020-07" db="EMBL/GenBank/DDBJ databases">
        <title>Genomic Encyclopedia of Type Strains, Phase IV (KMG-V): Genome sequencing to study the core and pangenomes of soil and plant-associated prokaryotes.</title>
        <authorList>
            <person name="Whitman W."/>
        </authorList>
    </citation>
    <scope>NUCLEOTIDE SEQUENCE [LARGE SCALE GENOMIC DNA]</scope>
    <source>
        <strain evidence="6 7">SAS40</strain>
    </source>
</reference>
<dbReference type="AlphaFoldDB" id="A0A7Y9LPK9"/>
<comment type="caution">
    <text evidence="6">The sequence shown here is derived from an EMBL/GenBank/DDBJ whole genome shotgun (WGS) entry which is preliminary data.</text>
</comment>
<feature type="transmembrane region" description="Helical" evidence="4">
    <location>
        <begin position="405"/>
        <end position="426"/>
    </location>
</feature>
<dbReference type="InterPro" id="IPR020846">
    <property type="entry name" value="MFS_dom"/>
</dbReference>
<accession>A0A7Y9LPK9</accession>
<dbReference type="Proteomes" id="UP000542125">
    <property type="component" value="Unassembled WGS sequence"/>
</dbReference>
<evidence type="ECO:0000256" key="2">
    <source>
        <dbReference type="ARBA" id="ARBA00022989"/>
    </source>
</evidence>
<dbReference type="InterPro" id="IPR036259">
    <property type="entry name" value="MFS_trans_sf"/>
</dbReference>
<feature type="transmembrane region" description="Helical" evidence="4">
    <location>
        <begin position="111"/>
        <end position="133"/>
    </location>
</feature>
<dbReference type="PANTHER" id="PTHR43129">
    <property type="entry name" value="FOSMIDOMYCIN RESISTANCE PROTEIN"/>
    <property type="match status" value="1"/>
</dbReference>
<evidence type="ECO:0000259" key="5">
    <source>
        <dbReference type="PROSITE" id="PS50850"/>
    </source>
</evidence>
<feature type="transmembrane region" description="Helical" evidence="4">
    <location>
        <begin position="249"/>
        <end position="270"/>
    </location>
</feature>
<feature type="domain" description="Major facilitator superfamily (MFS) profile" evidence="5">
    <location>
        <begin position="21"/>
        <end position="433"/>
    </location>
</feature>
<dbReference type="PANTHER" id="PTHR43129:SF1">
    <property type="entry name" value="FOSMIDOMYCIN RESISTANCE PROTEIN"/>
    <property type="match status" value="1"/>
</dbReference>
<dbReference type="GO" id="GO:0022857">
    <property type="term" value="F:transmembrane transporter activity"/>
    <property type="evidence" value="ECO:0007669"/>
    <property type="project" value="InterPro"/>
</dbReference>
<feature type="transmembrane region" description="Helical" evidence="4">
    <location>
        <begin position="290"/>
        <end position="310"/>
    </location>
</feature>